<dbReference type="GO" id="GO:0000455">
    <property type="term" value="P:enzyme-directed rRNA pseudouridine synthesis"/>
    <property type="evidence" value="ECO:0007669"/>
    <property type="project" value="TreeGrafter"/>
</dbReference>
<dbReference type="CDD" id="cd02869">
    <property type="entry name" value="PseudoU_synth_RluA_like"/>
    <property type="match status" value="1"/>
</dbReference>
<dbReference type="GO" id="GO:0016829">
    <property type="term" value="F:lyase activity"/>
    <property type="evidence" value="ECO:0007669"/>
    <property type="project" value="UniProtKB-KW"/>
</dbReference>
<evidence type="ECO:0000313" key="7">
    <source>
        <dbReference type="Proteomes" id="UP000032266"/>
    </source>
</evidence>
<dbReference type="SUPFAM" id="SSF55120">
    <property type="entry name" value="Pseudouridine synthase"/>
    <property type="match status" value="1"/>
</dbReference>
<dbReference type="GO" id="GO:0003723">
    <property type="term" value="F:RNA binding"/>
    <property type="evidence" value="ECO:0007669"/>
    <property type="project" value="UniProtKB-KW"/>
</dbReference>
<protein>
    <recommendedName>
        <fullName evidence="4">Pseudouridine synthase</fullName>
        <ecNumber evidence="4">5.4.99.-</ecNumber>
    </recommendedName>
</protein>
<comment type="function">
    <text evidence="4">Responsible for synthesis of pseudouridine from uracil.</text>
</comment>
<comment type="similarity">
    <text evidence="1 4">Belongs to the pseudouridine synthase RluA family.</text>
</comment>
<comment type="catalytic activity">
    <reaction evidence="4">
        <text>a uridine in RNA = a pseudouridine in RNA</text>
        <dbReference type="Rhea" id="RHEA:48348"/>
        <dbReference type="Rhea" id="RHEA-COMP:12068"/>
        <dbReference type="Rhea" id="RHEA-COMP:12069"/>
        <dbReference type="ChEBI" id="CHEBI:65314"/>
        <dbReference type="ChEBI" id="CHEBI:65315"/>
    </reaction>
</comment>
<dbReference type="HOGENOM" id="CLU_016902_1_1_6"/>
<reference evidence="6 7" key="1">
    <citation type="submission" date="2014-01" db="EMBL/GenBank/DDBJ databases">
        <title>Full genme sequencing of cellulolytic bacterium Gynuella sunshinyii YC6258T gen. nov., sp. nov.</title>
        <authorList>
            <person name="Khan H."/>
            <person name="Chung E.J."/>
            <person name="Chung Y.R."/>
        </authorList>
    </citation>
    <scope>NUCLEOTIDE SEQUENCE [LARGE SCALE GENOMIC DNA]</scope>
    <source>
        <strain evidence="6 7">YC6258</strain>
    </source>
</reference>
<dbReference type="KEGG" id="gsn:YC6258_03278"/>
<dbReference type="InterPro" id="IPR006224">
    <property type="entry name" value="PsdUridine_synth_RluA-like_CS"/>
</dbReference>
<evidence type="ECO:0000313" key="6">
    <source>
        <dbReference type="EMBL" id="AJQ95314.1"/>
    </source>
</evidence>
<keyword evidence="2" id="KW-0694">RNA-binding</keyword>
<dbReference type="Pfam" id="PF00849">
    <property type="entry name" value="PseudoU_synth_2"/>
    <property type="match status" value="1"/>
</dbReference>
<keyword evidence="6" id="KW-0456">Lyase</keyword>
<dbReference type="PATRIC" id="fig|1445510.3.peg.3242"/>
<organism evidence="6 7">
    <name type="scientific">Gynuella sunshinyii YC6258</name>
    <dbReference type="NCBI Taxonomy" id="1445510"/>
    <lineage>
        <taxon>Bacteria</taxon>
        <taxon>Pseudomonadati</taxon>
        <taxon>Pseudomonadota</taxon>
        <taxon>Gammaproteobacteria</taxon>
        <taxon>Oceanospirillales</taxon>
        <taxon>Saccharospirillaceae</taxon>
        <taxon>Gynuella</taxon>
    </lineage>
</organism>
<dbReference type="GO" id="GO:0160141">
    <property type="term" value="F:23S rRNA pseudouridine(955/2504/2580) synthase activity"/>
    <property type="evidence" value="ECO:0007669"/>
    <property type="project" value="UniProtKB-EC"/>
</dbReference>
<accession>A0A0C5VY63</accession>
<evidence type="ECO:0000256" key="3">
    <source>
        <dbReference type="PIRSR" id="PIRSR606225-1"/>
    </source>
</evidence>
<feature type="domain" description="Pseudouridine synthase RsuA/RluA-like" evidence="5">
    <location>
        <begin position="41"/>
        <end position="188"/>
    </location>
</feature>
<evidence type="ECO:0000256" key="4">
    <source>
        <dbReference type="RuleBase" id="RU362028"/>
    </source>
</evidence>
<dbReference type="Proteomes" id="UP000032266">
    <property type="component" value="Chromosome"/>
</dbReference>
<gene>
    <name evidence="6" type="ORF">YC6258_03278</name>
</gene>
<keyword evidence="4" id="KW-0413">Isomerase</keyword>
<dbReference type="PANTHER" id="PTHR21600">
    <property type="entry name" value="MITOCHONDRIAL RNA PSEUDOURIDINE SYNTHASE"/>
    <property type="match status" value="1"/>
</dbReference>
<dbReference type="Gene3D" id="3.30.2350.10">
    <property type="entry name" value="Pseudouridine synthase"/>
    <property type="match status" value="1"/>
</dbReference>
<sequence>MAGDLIRIPPVRTSEARAPVVIKPEFASSLESRILFEDDGMLIINKPYGMAVHGGSGVSLGLIEALRAARPDAHFLELVHRLDKDTSGCLMVAKKRSFLKQLQQAIKDKQVAKIYQCLVVGEWPEDITRVTAPLLKLSRQSGERYVKVSVEGKPCLTTFEVLQRYRGYTLLKASPVTGRTHQIRVHCQFNRCPIVGDDKYCSEADLELANRTGLDRLFLHAIRLELTHPLSNEQIMVDADPGDKWYAGLELLEQL</sequence>
<evidence type="ECO:0000256" key="2">
    <source>
        <dbReference type="ARBA" id="ARBA00022884"/>
    </source>
</evidence>
<evidence type="ECO:0000256" key="1">
    <source>
        <dbReference type="ARBA" id="ARBA00010876"/>
    </source>
</evidence>
<dbReference type="EC" id="5.4.99.-" evidence="4"/>
<dbReference type="AlphaFoldDB" id="A0A0C5VY63"/>
<dbReference type="InterPro" id="IPR020103">
    <property type="entry name" value="PsdUridine_synth_cat_dom_sf"/>
</dbReference>
<dbReference type="PANTHER" id="PTHR21600:SF92">
    <property type="entry name" value="RIBOSOMAL LARGE SUBUNIT PSEUDOURIDINE SYNTHASE C"/>
    <property type="match status" value="1"/>
</dbReference>
<proteinExistence type="inferred from homology"/>
<dbReference type="STRING" id="1445510.YC6258_03278"/>
<feature type="active site" evidence="3">
    <location>
        <position position="83"/>
    </location>
</feature>
<dbReference type="EMBL" id="CP007142">
    <property type="protein sequence ID" value="AJQ95314.1"/>
    <property type="molecule type" value="Genomic_DNA"/>
</dbReference>
<dbReference type="NCBIfam" id="TIGR00005">
    <property type="entry name" value="rluA_subfam"/>
    <property type="match status" value="1"/>
</dbReference>
<name>A0A0C5VY63_9GAMM</name>
<dbReference type="InterPro" id="IPR050188">
    <property type="entry name" value="RluA_PseudoU_synthase"/>
</dbReference>
<dbReference type="PROSITE" id="PS01129">
    <property type="entry name" value="PSI_RLU"/>
    <property type="match status" value="1"/>
</dbReference>
<evidence type="ECO:0000259" key="5">
    <source>
        <dbReference type="Pfam" id="PF00849"/>
    </source>
</evidence>
<dbReference type="InterPro" id="IPR006225">
    <property type="entry name" value="PsdUridine_synth_RluC/D"/>
</dbReference>
<keyword evidence="7" id="KW-1185">Reference proteome</keyword>
<dbReference type="InterPro" id="IPR006145">
    <property type="entry name" value="PsdUridine_synth_RsuA/RluA"/>
</dbReference>